<evidence type="ECO:0000313" key="3">
    <source>
        <dbReference type="WBParaSite" id="PSAMB.scaffold178size68704.g3020.t1"/>
    </source>
</evidence>
<evidence type="ECO:0000256" key="1">
    <source>
        <dbReference type="SAM" id="Phobius"/>
    </source>
</evidence>
<keyword evidence="1" id="KW-1133">Transmembrane helix</keyword>
<accession>A0A914VBU4</accession>
<keyword evidence="1" id="KW-0472">Membrane</keyword>
<evidence type="ECO:0000313" key="2">
    <source>
        <dbReference type="Proteomes" id="UP000887566"/>
    </source>
</evidence>
<reference evidence="3" key="1">
    <citation type="submission" date="2022-11" db="UniProtKB">
        <authorList>
            <consortium name="WormBaseParasite"/>
        </authorList>
    </citation>
    <scope>IDENTIFICATION</scope>
</reference>
<keyword evidence="2" id="KW-1185">Reference proteome</keyword>
<feature type="transmembrane region" description="Helical" evidence="1">
    <location>
        <begin position="78"/>
        <end position="96"/>
    </location>
</feature>
<protein>
    <submittedName>
        <fullName evidence="3">Uncharacterized protein</fullName>
    </submittedName>
</protein>
<proteinExistence type="predicted"/>
<organism evidence="2 3">
    <name type="scientific">Plectus sambesii</name>
    <dbReference type="NCBI Taxonomy" id="2011161"/>
    <lineage>
        <taxon>Eukaryota</taxon>
        <taxon>Metazoa</taxon>
        <taxon>Ecdysozoa</taxon>
        <taxon>Nematoda</taxon>
        <taxon>Chromadorea</taxon>
        <taxon>Plectida</taxon>
        <taxon>Plectina</taxon>
        <taxon>Plectoidea</taxon>
        <taxon>Plectidae</taxon>
        <taxon>Plectus</taxon>
    </lineage>
</organism>
<sequence>MPIGILVVQAILTLGSFFGYSILCILLNDKSRDIQAHLYDIGPVSETVYQWLDFFQRRTIDNNWGVTLGKFFILERTALISIIGTMTTIVAFYAQFNSIDPSKAKFTGFDFKEMLKKET</sequence>
<keyword evidence="1" id="KW-0812">Transmembrane</keyword>
<dbReference type="WBParaSite" id="PSAMB.scaffold178size68704.g3020.t1">
    <property type="protein sequence ID" value="PSAMB.scaffold178size68704.g3020.t1"/>
    <property type="gene ID" value="PSAMB.scaffold178size68704.g3020"/>
</dbReference>
<name>A0A914VBU4_9BILA</name>
<feature type="transmembrane region" description="Helical" evidence="1">
    <location>
        <begin position="6"/>
        <end position="27"/>
    </location>
</feature>
<dbReference type="Proteomes" id="UP000887566">
    <property type="component" value="Unplaced"/>
</dbReference>
<dbReference type="AlphaFoldDB" id="A0A914VBU4"/>